<dbReference type="VEuPathDB" id="FungiDB:jhhlp_001388"/>
<accession>A0A2N3NIB2</accession>
<dbReference type="Pfam" id="PF00172">
    <property type="entry name" value="Zn_clus"/>
    <property type="match status" value="1"/>
</dbReference>
<dbReference type="PROSITE" id="PS00463">
    <property type="entry name" value="ZN2_CY6_FUNGAL_1"/>
    <property type="match status" value="1"/>
</dbReference>
<dbReference type="SMART" id="SM00066">
    <property type="entry name" value="GAL4"/>
    <property type="match status" value="1"/>
</dbReference>
<feature type="compositionally biased region" description="Low complexity" evidence="2">
    <location>
        <begin position="415"/>
        <end position="429"/>
    </location>
</feature>
<feature type="compositionally biased region" description="Low complexity" evidence="2">
    <location>
        <begin position="59"/>
        <end position="82"/>
    </location>
</feature>
<dbReference type="InterPro" id="IPR036864">
    <property type="entry name" value="Zn2-C6_fun-type_DNA-bd_sf"/>
</dbReference>
<keyword evidence="5" id="KW-1185">Reference proteome</keyword>
<feature type="compositionally biased region" description="Basic and acidic residues" evidence="2">
    <location>
        <begin position="1"/>
        <end position="11"/>
    </location>
</feature>
<dbReference type="AlphaFoldDB" id="A0A2N3NIB2"/>
<dbReference type="STRING" id="41688.A0A2N3NIB2"/>
<dbReference type="CDD" id="cd00067">
    <property type="entry name" value="GAL4"/>
    <property type="match status" value="1"/>
</dbReference>
<name>A0A2N3NIB2_9PEZI</name>
<feature type="compositionally biased region" description="Low complexity" evidence="2">
    <location>
        <begin position="390"/>
        <end position="407"/>
    </location>
</feature>
<feature type="compositionally biased region" description="Polar residues" evidence="2">
    <location>
        <begin position="436"/>
        <end position="459"/>
    </location>
</feature>
<evidence type="ECO:0000256" key="1">
    <source>
        <dbReference type="ARBA" id="ARBA00023242"/>
    </source>
</evidence>
<comment type="caution">
    <text evidence="4">The sequence shown here is derived from an EMBL/GenBank/DDBJ whole genome shotgun (WGS) entry which is preliminary data.</text>
</comment>
<gene>
    <name evidence="4" type="ORF">jhhlp_001388</name>
</gene>
<feature type="compositionally biased region" description="Basic and acidic residues" evidence="2">
    <location>
        <begin position="367"/>
        <end position="389"/>
    </location>
</feature>
<evidence type="ECO:0000313" key="4">
    <source>
        <dbReference type="EMBL" id="PKS12092.1"/>
    </source>
</evidence>
<evidence type="ECO:0000313" key="5">
    <source>
        <dbReference type="Proteomes" id="UP000233524"/>
    </source>
</evidence>
<protein>
    <recommendedName>
        <fullName evidence="3">Zn(2)-C6 fungal-type domain-containing protein</fullName>
    </recommendedName>
</protein>
<dbReference type="GO" id="GO:0000981">
    <property type="term" value="F:DNA-binding transcription factor activity, RNA polymerase II-specific"/>
    <property type="evidence" value="ECO:0007669"/>
    <property type="project" value="InterPro"/>
</dbReference>
<dbReference type="SUPFAM" id="SSF57701">
    <property type="entry name" value="Zn2/Cys6 DNA-binding domain"/>
    <property type="match status" value="1"/>
</dbReference>
<feature type="region of interest" description="Disordered" evidence="2">
    <location>
        <begin position="1"/>
        <end position="226"/>
    </location>
</feature>
<keyword evidence="1" id="KW-0539">Nucleus</keyword>
<evidence type="ECO:0000256" key="2">
    <source>
        <dbReference type="SAM" id="MobiDB-lite"/>
    </source>
</evidence>
<sequence>MAQRDQGRESPRSQYPPHHGMEGNSPRNQYPPPTGGDDRSRHPQSSQAPVTLPPIRDPGSGYSSQQSYTGSPLPAPANGYAQGPPPPQGANGYTGPQNGPSSLPPFQPPRQGVDPRSPGYSAQGDRRDEYYQQRPPYDRDPYYSGYRGHPPPPDYPRDYGRGQPPPHDDYRRDHGPPRHDPNYPPRGPYEADYANGGHARNGYPPYQQAPPPPQAAPLQQAAPRQRTSIACRYCRKRKIRCSGYQNAPGGRCVNCTRMNQECIFQPVSSSSSAAFVHVSAVPGGIAPGTPLYGAYGQPLPQGPGGPPQQPPPGPPPAGAPQGASYAPAQAVQSQQPYYPQPVRSPTDVHSPYAESDAASASGRRRRRESEEGHERRLPPPSGHEEELWRRSPVSGSGSPRSQYYPSQGPLPAPPGSSAGTHTPPISSTGPTPPQRSPATSHSSTPNGHGSSTNGATPTPQAKALSPLSAGASSVMSVKSILGDSPAHDMDRNMLGRLNRSGR</sequence>
<feature type="region of interest" description="Disordered" evidence="2">
    <location>
        <begin position="292"/>
        <end position="502"/>
    </location>
</feature>
<organism evidence="4 5">
    <name type="scientific">Lomentospora prolificans</name>
    <dbReference type="NCBI Taxonomy" id="41688"/>
    <lineage>
        <taxon>Eukaryota</taxon>
        <taxon>Fungi</taxon>
        <taxon>Dikarya</taxon>
        <taxon>Ascomycota</taxon>
        <taxon>Pezizomycotina</taxon>
        <taxon>Sordariomycetes</taxon>
        <taxon>Hypocreomycetidae</taxon>
        <taxon>Microascales</taxon>
        <taxon>Microascaceae</taxon>
        <taxon>Lomentospora</taxon>
    </lineage>
</organism>
<feature type="compositionally biased region" description="Pro residues" evidence="2">
    <location>
        <begin position="300"/>
        <end position="318"/>
    </location>
</feature>
<evidence type="ECO:0000259" key="3">
    <source>
        <dbReference type="PROSITE" id="PS50048"/>
    </source>
</evidence>
<dbReference type="Gene3D" id="4.10.240.10">
    <property type="entry name" value="Zn(2)-C6 fungal-type DNA-binding domain"/>
    <property type="match status" value="1"/>
</dbReference>
<feature type="compositionally biased region" description="Basic and acidic residues" evidence="2">
    <location>
        <begin position="124"/>
        <end position="141"/>
    </location>
</feature>
<reference evidence="4 5" key="1">
    <citation type="journal article" date="2017" name="G3 (Bethesda)">
        <title>First Draft Genome Sequence of the Pathogenic Fungus Lomentospora prolificans (Formerly Scedosporium prolificans).</title>
        <authorList>
            <person name="Luo R."/>
            <person name="Zimin A."/>
            <person name="Workman R."/>
            <person name="Fan Y."/>
            <person name="Pertea G."/>
            <person name="Grossman N."/>
            <person name="Wear M.P."/>
            <person name="Jia B."/>
            <person name="Miller H."/>
            <person name="Casadevall A."/>
            <person name="Timp W."/>
            <person name="Zhang S.X."/>
            <person name="Salzberg S.L."/>
        </authorList>
    </citation>
    <scope>NUCLEOTIDE SEQUENCE [LARGE SCALE GENOMIC DNA]</scope>
    <source>
        <strain evidence="4 5">JHH-5317</strain>
    </source>
</reference>
<dbReference type="InterPro" id="IPR001138">
    <property type="entry name" value="Zn2Cys6_DnaBD"/>
</dbReference>
<dbReference type="OrthoDB" id="5401558at2759"/>
<proteinExistence type="predicted"/>
<dbReference type="Proteomes" id="UP000233524">
    <property type="component" value="Unassembled WGS sequence"/>
</dbReference>
<feature type="compositionally biased region" description="Basic and acidic residues" evidence="2">
    <location>
        <begin position="155"/>
        <end position="181"/>
    </location>
</feature>
<dbReference type="InParanoid" id="A0A2N3NIB2"/>
<feature type="compositionally biased region" description="Low complexity" evidence="2">
    <location>
        <begin position="319"/>
        <end position="341"/>
    </location>
</feature>
<dbReference type="PROSITE" id="PS50048">
    <property type="entry name" value="ZN2_CY6_FUNGAL_2"/>
    <property type="match status" value="1"/>
</dbReference>
<feature type="domain" description="Zn(2)-C6 fungal-type" evidence="3">
    <location>
        <begin position="230"/>
        <end position="264"/>
    </location>
</feature>
<dbReference type="GO" id="GO:0008270">
    <property type="term" value="F:zinc ion binding"/>
    <property type="evidence" value="ECO:0007669"/>
    <property type="project" value="InterPro"/>
</dbReference>
<dbReference type="EMBL" id="NLAX01000004">
    <property type="protein sequence ID" value="PKS12092.1"/>
    <property type="molecule type" value="Genomic_DNA"/>
</dbReference>